<sequence>MALKKLETELNETIRQTREMVSDINEALNILMDETLVSDTARQDAASRIIIGLQAQDRIEQRCANIIIAIRKMDQCTIGFNSVKYDDIWRGLSLDELSKPELSGISARIPHGEIDLF</sequence>
<organism evidence="1">
    <name type="scientific">hydrothermal vent metagenome</name>
    <dbReference type="NCBI Taxonomy" id="652676"/>
    <lineage>
        <taxon>unclassified sequences</taxon>
        <taxon>metagenomes</taxon>
        <taxon>ecological metagenomes</taxon>
    </lineage>
</organism>
<evidence type="ECO:0000313" key="1">
    <source>
        <dbReference type="EMBL" id="VAW22999.1"/>
    </source>
</evidence>
<proteinExistence type="predicted"/>
<gene>
    <name evidence="1" type="ORF">MNBD_ALPHA12-340</name>
</gene>
<dbReference type="EMBL" id="UOEO01000220">
    <property type="protein sequence ID" value="VAW22999.1"/>
    <property type="molecule type" value="Genomic_DNA"/>
</dbReference>
<reference evidence="1" key="1">
    <citation type="submission" date="2018-06" db="EMBL/GenBank/DDBJ databases">
        <authorList>
            <person name="Zhirakovskaya E."/>
        </authorList>
    </citation>
    <scope>NUCLEOTIDE SEQUENCE</scope>
</reference>
<name>A0A3B0UES4_9ZZZZ</name>
<dbReference type="AlphaFoldDB" id="A0A3B0UES4"/>
<accession>A0A3B0UES4</accession>
<protein>
    <submittedName>
        <fullName evidence="1">Uncharacterized protein</fullName>
    </submittedName>
</protein>